<protein>
    <submittedName>
        <fullName evidence="2">Uncharacterized protein</fullName>
    </submittedName>
</protein>
<accession>A0AAD9IIQ1</accession>
<dbReference type="AlphaFoldDB" id="A0AAD9IIQ1"/>
<comment type="caution">
    <text evidence="2">The sequence shown here is derived from an EMBL/GenBank/DDBJ whole genome shotgun (WGS) entry which is preliminary data.</text>
</comment>
<sequence>MALCQYQDKQLDRHVMGRHHLYTAQDETDGGRKPGPTPSFATAEPKQSSVAKELEDLRSVMLPGKSFERTPSTGSASGGPLGPEDTQLLCISIPLSSVRDVHADRPGSIVFRLEPVWAQRASNPLRSLFLSGSRRGASFSAASAHHALALACADAAEATDLLGAIRRARGRLQSAAEWLANDLPLPRAECLPVLVASGLDGRILDPSPSWGSVVALPPEAVGAIGRLVAKSGRARGLTLGSDAPVMKMWVSTPWGSQIVEASAQQLARAWRDGLVARTVSRMRLADADSRPLVLQQALPEAPGLRRMALRIRCELHEMKDSGKAVARGGDSATGEDTDEETIGACFASGSSAREAPRDAFAPPAPAPPHTQPPPRSTPQLRLGACLPKGLSLQSIELIEEEQLGALAPPVERRLSWAGVPDPEDACLSLLPAIPELPESLEAMVQAHPEVLTLDVAARFLAGLDSEAKALAAMKAMATWVTERGVTDITERPQPAFGTIKRFYRHGLLGRAKDGSVVELECLAQLPRSFPQILRAGVTEEALLLHLYFSYEYVFKVVDRAPLPGGKTYKIVDLSALSLPDLRSEGFRFISKASWFCWAGDGCAEEEKQAMQAALLEIIPPEELPVEYGGTRPGDALESSTLEQALHEYVEQLQ</sequence>
<feature type="region of interest" description="Disordered" evidence="1">
    <location>
        <begin position="321"/>
        <end position="341"/>
    </location>
</feature>
<name>A0AAD9IIQ1_PROWI</name>
<organism evidence="2 3">
    <name type="scientific">Prototheca wickerhamii</name>
    <dbReference type="NCBI Taxonomy" id="3111"/>
    <lineage>
        <taxon>Eukaryota</taxon>
        <taxon>Viridiplantae</taxon>
        <taxon>Chlorophyta</taxon>
        <taxon>core chlorophytes</taxon>
        <taxon>Trebouxiophyceae</taxon>
        <taxon>Chlorellales</taxon>
        <taxon>Chlorellaceae</taxon>
        <taxon>Prototheca</taxon>
    </lineage>
</organism>
<keyword evidence="3" id="KW-1185">Reference proteome</keyword>
<dbReference type="InterPro" id="IPR036865">
    <property type="entry name" value="CRAL-TRIO_dom_sf"/>
</dbReference>
<proteinExistence type="predicted"/>
<gene>
    <name evidence="2" type="ORF">QBZ16_004979</name>
</gene>
<dbReference type="Gene3D" id="3.40.525.10">
    <property type="entry name" value="CRAL-TRIO lipid binding domain"/>
    <property type="match status" value="1"/>
</dbReference>
<dbReference type="Proteomes" id="UP001255856">
    <property type="component" value="Unassembled WGS sequence"/>
</dbReference>
<feature type="region of interest" description="Disordered" evidence="1">
    <location>
        <begin position="22"/>
        <end position="50"/>
    </location>
</feature>
<reference evidence="2" key="1">
    <citation type="submission" date="2021-01" db="EMBL/GenBank/DDBJ databases">
        <authorList>
            <person name="Eckstrom K.M.E."/>
        </authorList>
    </citation>
    <scope>NUCLEOTIDE SEQUENCE</scope>
    <source>
        <strain evidence="2">UVCC 0001</strain>
    </source>
</reference>
<feature type="compositionally biased region" description="Pro residues" evidence="1">
    <location>
        <begin position="362"/>
        <end position="376"/>
    </location>
</feature>
<evidence type="ECO:0000313" key="2">
    <source>
        <dbReference type="EMBL" id="KAK2077345.1"/>
    </source>
</evidence>
<dbReference type="EMBL" id="JASFZW010000007">
    <property type="protein sequence ID" value="KAK2077345.1"/>
    <property type="molecule type" value="Genomic_DNA"/>
</dbReference>
<feature type="region of interest" description="Disordered" evidence="1">
    <location>
        <begin position="353"/>
        <end position="381"/>
    </location>
</feature>
<dbReference type="SUPFAM" id="SSF52087">
    <property type="entry name" value="CRAL/TRIO domain"/>
    <property type="match status" value="1"/>
</dbReference>
<evidence type="ECO:0000313" key="3">
    <source>
        <dbReference type="Proteomes" id="UP001255856"/>
    </source>
</evidence>
<evidence type="ECO:0000256" key="1">
    <source>
        <dbReference type="SAM" id="MobiDB-lite"/>
    </source>
</evidence>